<dbReference type="STRING" id="37658.SAMN05661086_03311"/>
<gene>
    <name evidence="2" type="ORF">SAMN05661086_03311</name>
</gene>
<proteinExistence type="predicted"/>
<dbReference type="RefSeq" id="WP_092563313.1">
    <property type="nucleotide sequence ID" value="NZ_FOYZ01000017.1"/>
</dbReference>
<dbReference type="EMBL" id="FOYZ01000017">
    <property type="protein sequence ID" value="SFS03393.1"/>
    <property type="molecule type" value="Genomic_DNA"/>
</dbReference>
<sequence>MRLKIIKSFFAATLALCIIYSSIRSAYHYVLASTTTYVSEETVVSEEIIQSNTLETEEALTENTEETEEALTESTEETEETLDESPAEDKPTLSEYLSTLTCGGCGRNCSLLHPRCHNGNQKASRAESAYYETYGE</sequence>
<name>A0A1I6LJ34_9FIRM</name>
<protein>
    <submittedName>
        <fullName evidence="2">Uncharacterized protein</fullName>
    </submittedName>
</protein>
<evidence type="ECO:0000313" key="2">
    <source>
        <dbReference type="EMBL" id="SFS03393.1"/>
    </source>
</evidence>
<keyword evidence="3" id="KW-1185">Reference proteome</keyword>
<feature type="region of interest" description="Disordered" evidence="1">
    <location>
        <begin position="52"/>
        <end position="93"/>
    </location>
</feature>
<dbReference type="OrthoDB" id="9779183at2"/>
<accession>A0A1I6LJ34</accession>
<feature type="compositionally biased region" description="Acidic residues" evidence="1">
    <location>
        <begin position="55"/>
        <end position="86"/>
    </location>
</feature>
<evidence type="ECO:0000256" key="1">
    <source>
        <dbReference type="SAM" id="MobiDB-lite"/>
    </source>
</evidence>
<dbReference type="AlphaFoldDB" id="A0A1I6LJ34"/>
<dbReference type="Proteomes" id="UP000199659">
    <property type="component" value="Unassembled WGS sequence"/>
</dbReference>
<evidence type="ECO:0000313" key="3">
    <source>
        <dbReference type="Proteomes" id="UP000199659"/>
    </source>
</evidence>
<organism evidence="2 3">
    <name type="scientific">Anaeromicropila populeti</name>
    <dbReference type="NCBI Taxonomy" id="37658"/>
    <lineage>
        <taxon>Bacteria</taxon>
        <taxon>Bacillati</taxon>
        <taxon>Bacillota</taxon>
        <taxon>Clostridia</taxon>
        <taxon>Lachnospirales</taxon>
        <taxon>Lachnospiraceae</taxon>
        <taxon>Anaeromicropila</taxon>
    </lineage>
</organism>
<reference evidence="2 3" key="1">
    <citation type="submission" date="2016-10" db="EMBL/GenBank/DDBJ databases">
        <authorList>
            <person name="de Groot N.N."/>
        </authorList>
    </citation>
    <scope>NUCLEOTIDE SEQUENCE [LARGE SCALE GENOMIC DNA]</scope>
    <source>
        <strain evidence="2 3">743A</strain>
    </source>
</reference>